<organism evidence="1 2">
    <name type="scientific">Paspalum notatum var. saurae</name>
    <dbReference type="NCBI Taxonomy" id="547442"/>
    <lineage>
        <taxon>Eukaryota</taxon>
        <taxon>Viridiplantae</taxon>
        <taxon>Streptophyta</taxon>
        <taxon>Embryophyta</taxon>
        <taxon>Tracheophyta</taxon>
        <taxon>Spermatophyta</taxon>
        <taxon>Magnoliopsida</taxon>
        <taxon>Liliopsida</taxon>
        <taxon>Poales</taxon>
        <taxon>Poaceae</taxon>
        <taxon>PACMAD clade</taxon>
        <taxon>Panicoideae</taxon>
        <taxon>Andropogonodae</taxon>
        <taxon>Paspaleae</taxon>
        <taxon>Paspalinae</taxon>
        <taxon>Paspalum</taxon>
    </lineage>
</organism>
<gene>
    <name evidence="1" type="ORF">U9M48_037686</name>
</gene>
<dbReference type="EMBL" id="CP144752">
    <property type="protein sequence ID" value="WVZ91527.1"/>
    <property type="molecule type" value="Genomic_DNA"/>
</dbReference>
<sequence>MKSPPPMLISDLGQLLSAENIFLAMAIDLKGVPESLEKLICHKVQIEIPPDLLEEEVVMH</sequence>
<evidence type="ECO:0000313" key="1">
    <source>
        <dbReference type="EMBL" id="WVZ91527.1"/>
    </source>
</evidence>
<dbReference type="Proteomes" id="UP001341281">
    <property type="component" value="Chromosome 08"/>
</dbReference>
<name>A0AAQ3XCN8_PASNO</name>
<evidence type="ECO:0000313" key="2">
    <source>
        <dbReference type="Proteomes" id="UP001341281"/>
    </source>
</evidence>
<dbReference type="AlphaFoldDB" id="A0AAQ3XCN8"/>
<accession>A0AAQ3XCN8</accession>
<protein>
    <submittedName>
        <fullName evidence="1">Uncharacterized protein</fullName>
    </submittedName>
</protein>
<keyword evidence="2" id="KW-1185">Reference proteome</keyword>
<proteinExistence type="predicted"/>
<reference evidence="1 2" key="1">
    <citation type="submission" date="2024-02" db="EMBL/GenBank/DDBJ databases">
        <title>High-quality chromosome-scale genome assembly of Pensacola bahiagrass (Paspalum notatum Flugge var. saurae).</title>
        <authorList>
            <person name="Vega J.M."/>
            <person name="Podio M."/>
            <person name="Orjuela J."/>
            <person name="Siena L.A."/>
            <person name="Pessino S.C."/>
            <person name="Combes M.C."/>
            <person name="Mariac C."/>
            <person name="Albertini E."/>
            <person name="Pupilli F."/>
            <person name="Ortiz J.P.A."/>
            <person name="Leblanc O."/>
        </authorList>
    </citation>
    <scope>NUCLEOTIDE SEQUENCE [LARGE SCALE GENOMIC DNA]</scope>
    <source>
        <strain evidence="1">R1</strain>
        <tissue evidence="1">Leaf</tissue>
    </source>
</reference>